<feature type="transmembrane region" description="Helical" evidence="1">
    <location>
        <begin position="87"/>
        <end position="108"/>
    </location>
</feature>
<reference evidence="2 5" key="3">
    <citation type="submission" date="2019-06" db="EMBL/GenBank/DDBJ databases">
        <title>Whole genome shotgun sequence of Brevibacillus reuszeri NBRC 15719.</title>
        <authorList>
            <person name="Hosoyama A."/>
            <person name="Uohara A."/>
            <person name="Ohji S."/>
            <person name="Ichikawa N."/>
        </authorList>
    </citation>
    <scope>NUCLEOTIDE SEQUENCE [LARGE SCALE GENOMIC DNA]</scope>
    <source>
        <strain evidence="2 5">NBRC 15719</strain>
    </source>
</reference>
<dbReference type="EMBL" id="LGIQ01000007">
    <property type="protein sequence ID" value="KNB72221.1"/>
    <property type="molecule type" value="Genomic_DNA"/>
</dbReference>
<evidence type="ECO:0000313" key="4">
    <source>
        <dbReference type="Proteomes" id="UP000036834"/>
    </source>
</evidence>
<organism evidence="3 4">
    <name type="scientific">Brevibacillus reuszeri</name>
    <dbReference type="NCBI Taxonomy" id="54915"/>
    <lineage>
        <taxon>Bacteria</taxon>
        <taxon>Bacillati</taxon>
        <taxon>Bacillota</taxon>
        <taxon>Bacilli</taxon>
        <taxon>Bacillales</taxon>
        <taxon>Paenibacillaceae</taxon>
        <taxon>Brevibacillus</taxon>
    </lineage>
</organism>
<dbReference type="OrthoDB" id="195502at2"/>
<accession>A0A0K9YU64</accession>
<gene>
    <name evidence="3" type="ORF">ADS79_09915</name>
    <name evidence="2" type="ORF">BRE01_58760</name>
</gene>
<dbReference type="Proteomes" id="UP000036834">
    <property type="component" value="Unassembled WGS sequence"/>
</dbReference>
<evidence type="ECO:0000256" key="1">
    <source>
        <dbReference type="SAM" id="Phobius"/>
    </source>
</evidence>
<feature type="transmembrane region" description="Helical" evidence="1">
    <location>
        <begin position="114"/>
        <end position="133"/>
    </location>
</feature>
<evidence type="ECO:0000313" key="3">
    <source>
        <dbReference type="EMBL" id="KNB72221.1"/>
    </source>
</evidence>
<feature type="transmembrane region" description="Helical" evidence="1">
    <location>
        <begin position="50"/>
        <end position="75"/>
    </location>
</feature>
<dbReference type="STRING" id="54915.ADS79_09915"/>
<proteinExistence type="predicted"/>
<keyword evidence="1" id="KW-1133">Transmembrane helix</keyword>
<keyword evidence="1" id="KW-0812">Transmembrane</keyword>
<reference evidence="4" key="1">
    <citation type="submission" date="2015-07" db="EMBL/GenBank/DDBJ databases">
        <title>Genome sequencing project for genomic taxonomy and phylogenomics of Bacillus-like bacteria.</title>
        <authorList>
            <person name="Liu B."/>
            <person name="Wang J."/>
            <person name="Zhu Y."/>
            <person name="Liu G."/>
            <person name="Chen Q."/>
            <person name="Chen Z."/>
            <person name="Lan J."/>
            <person name="Che J."/>
            <person name="Ge C."/>
            <person name="Shi H."/>
            <person name="Pan Z."/>
            <person name="Liu X."/>
        </authorList>
    </citation>
    <scope>NUCLEOTIDE SEQUENCE [LARGE SCALE GENOMIC DNA]</scope>
    <source>
        <strain evidence="4">DSM 9887</strain>
    </source>
</reference>
<protein>
    <submittedName>
        <fullName evidence="3">Membrane protein</fullName>
    </submittedName>
</protein>
<reference evidence="3" key="2">
    <citation type="submission" date="2015-07" db="EMBL/GenBank/DDBJ databases">
        <title>MeaNS - Measles Nucleotide Surveillance Program.</title>
        <authorList>
            <person name="Tran T."/>
            <person name="Druce J."/>
        </authorList>
    </citation>
    <scope>NUCLEOTIDE SEQUENCE</scope>
    <source>
        <strain evidence="3">DSM 9887</strain>
    </source>
</reference>
<dbReference type="Proteomes" id="UP000319578">
    <property type="component" value="Unassembled WGS sequence"/>
</dbReference>
<feature type="transmembrane region" description="Helical" evidence="1">
    <location>
        <begin position="181"/>
        <end position="201"/>
    </location>
</feature>
<dbReference type="Pfam" id="PF10067">
    <property type="entry name" value="DUF2306"/>
    <property type="match status" value="1"/>
</dbReference>
<feature type="transmembrane region" description="Helical" evidence="1">
    <location>
        <begin position="154"/>
        <end position="175"/>
    </location>
</feature>
<evidence type="ECO:0000313" key="5">
    <source>
        <dbReference type="Proteomes" id="UP000319578"/>
    </source>
</evidence>
<dbReference type="PATRIC" id="fig|54915.3.peg.905"/>
<evidence type="ECO:0000313" key="2">
    <source>
        <dbReference type="EMBL" id="GED72174.1"/>
    </source>
</evidence>
<dbReference type="RefSeq" id="WP_049738267.1">
    <property type="nucleotide sequence ID" value="NZ_BJON01000026.1"/>
</dbReference>
<name>A0A0K9YU64_9BACL</name>
<dbReference type="InterPro" id="IPR018750">
    <property type="entry name" value="DUF2306_membrane"/>
</dbReference>
<sequence>MGKRAVRVLVYLLAFLIGAYAVIQYGFFKPQDAGLVSIKLRNPDFHLEPWVYVMYVHIITGVLALIIGPFQLFLSKAGTTRLKWHRLMGYLYVISISISGLVNIYLSFFATGGWIAGLGFFTLDVMWVAFTWMSVYKISRKDNHAHREWMLRSYALTFAAVTLRLLLPVLLLLFHGNFIPAYQMVAWMSWVVNLVIVEVMIRSRHHHRKG</sequence>
<keyword evidence="5" id="KW-1185">Reference proteome</keyword>
<comment type="caution">
    <text evidence="3">The sequence shown here is derived from an EMBL/GenBank/DDBJ whole genome shotgun (WGS) entry which is preliminary data.</text>
</comment>
<dbReference type="AlphaFoldDB" id="A0A0K9YU64"/>
<keyword evidence="1" id="KW-0472">Membrane</keyword>
<dbReference type="EMBL" id="BJON01000026">
    <property type="protein sequence ID" value="GED72174.1"/>
    <property type="molecule type" value="Genomic_DNA"/>
</dbReference>